<dbReference type="Proteomes" id="UP001190700">
    <property type="component" value="Unassembled WGS sequence"/>
</dbReference>
<organism evidence="2 3">
    <name type="scientific">Cymbomonas tetramitiformis</name>
    <dbReference type="NCBI Taxonomy" id="36881"/>
    <lineage>
        <taxon>Eukaryota</taxon>
        <taxon>Viridiplantae</taxon>
        <taxon>Chlorophyta</taxon>
        <taxon>Pyramimonadophyceae</taxon>
        <taxon>Pyramimonadales</taxon>
        <taxon>Pyramimonadaceae</taxon>
        <taxon>Cymbomonas</taxon>
    </lineage>
</organism>
<name>A0AAE0F9R1_9CHLO</name>
<dbReference type="AlphaFoldDB" id="A0AAE0F9R1"/>
<dbReference type="EMBL" id="LGRX02022412">
    <property type="protein sequence ID" value="KAK3255654.1"/>
    <property type="molecule type" value="Genomic_DNA"/>
</dbReference>
<protein>
    <submittedName>
        <fullName evidence="2">Uncharacterized protein</fullName>
    </submittedName>
</protein>
<comment type="caution">
    <text evidence="2">The sequence shown here is derived from an EMBL/GenBank/DDBJ whole genome shotgun (WGS) entry which is preliminary data.</text>
</comment>
<feature type="region of interest" description="Disordered" evidence="1">
    <location>
        <begin position="134"/>
        <end position="158"/>
    </location>
</feature>
<reference evidence="2 3" key="1">
    <citation type="journal article" date="2015" name="Genome Biol. Evol.">
        <title>Comparative Genomics of a Bacterivorous Green Alga Reveals Evolutionary Causalities and Consequences of Phago-Mixotrophic Mode of Nutrition.</title>
        <authorList>
            <person name="Burns J.A."/>
            <person name="Paasch A."/>
            <person name="Narechania A."/>
            <person name="Kim E."/>
        </authorList>
    </citation>
    <scope>NUCLEOTIDE SEQUENCE [LARGE SCALE GENOMIC DNA]</scope>
    <source>
        <strain evidence="2 3">PLY_AMNH</strain>
    </source>
</reference>
<feature type="compositionally biased region" description="Basic and acidic residues" evidence="1">
    <location>
        <begin position="147"/>
        <end position="158"/>
    </location>
</feature>
<sequence>MPKKKGGRKGKARAPAFYTGDQDLAPFGFKLRDIVQTPLGLKGTVIGVKYDSPENRESARLWVEYPGGKQSPLEPRLQAGFIGQHGYRRCPEAEHIWRDVCDIRQKMKEAEEARLAAEERARLRLEALALEAEKAAKKNKGKAKPKPPAEKRPETAPA</sequence>
<proteinExistence type="predicted"/>
<evidence type="ECO:0000313" key="2">
    <source>
        <dbReference type="EMBL" id="KAK3255654.1"/>
    </source>
</evidence>
<accession>A0AAE0F9R1</accession>
<evidence type="ECO:0000256" key="1">
    <source>
        <dbReference type="SAM" id="MobiDB-lite"/>
    </source>
</evidence>
<evidence type="ECO:0000313" key="3">
    <source>
        <dbReference type="Proteomes" id="UP001190700"/>
    </source>
</evidence>
<gene>
    <name evidence="2" type="ORF">CYMTET_35176</name>
</gene>
<keyword evidence="3" id="KW-1185">Reference proteome</keyword>